<sequence length="91" mass="9709">MDTAGFESSLRAEGYQEILRRPVPAHEGLPEHEHGWDVRGLVLTGRFTVTSAGGVQDCGPGQVFTLEAGCRHTEAAGAEGAELLVGRRHKA</sequence>
<evidence type="ECO:0000256" key="1">
    <source>
        <dbReference type="ARBA" id="ARBA00023125"/>
    </source>
</evidence>
<evidence type="ECO:0000313" key="4">
    <source>
        <dbReference type="Proteomes" id="UP001243009"/>
    </source>
</evidence>
<dbReference type="InterPro" id="IPR011051">
    <property type="entry name" value="RmlC_Cupin_sf"/>
</dbReference>
<dbReference type="EMBL" id="JAUTWS010000045">
    <property type="protein sequence ID" value="MDO9712312.1"/>
    <property type="molecule type" value="Genomic_DNA"/>
</dbReference>
<evidence type="ECO:0000259" key="2">
    <source>
        <dbReference type="Pfam" id="PF02311"/>
    </source>
</evidence>
<accession>A0ABT9E7Y4</accession>
<dbReference type="Gene3D" id="2.60.120.10">
    <property type="entry name" value="Jelly Rolls"/>
    <property type="match status" value="1"/>
</dbReference>
<dbReference type="InterPro" id="IPR014710">
    <property type="entry name" value="RmlC-like_jellyroll"/>
</dbReference>
<organism evidence="3 4">
    <name type="scientific">Paracraurococcus lichenis</name>
    <dbReference type="NCBI Taxonomy" id="3064888"/>
    <lineage>
        <taxon>Bacteria</taxon>
        <taxon>Pseudomonadati</taxon>
        <taxon>Pseudomonadota</taxon>
        <taxon>Alphaproteobacteria</taxon>
        <taxon>Acetobacterales</taxon>
        <taxon>Roseomonadaceae</taxon>
        <taxon>Paracraurococcus</taxon>
    </lineage>
</organism>
<reference evidence="3 4" key="1">
    <citation type="submission" date="2023-08" db="EMBL/GenBank/DDBJ databases">
        <title>The draft genome sequence of Paracraurococcus sp. LOR1-02.</title>
        <authorList>
            <person name="Kingkaew E."/>
            <person name="Tanasupawat S."/>
        </authorList>
    </citation>
    <scope>NUCLEOTIDE SEQUENCE [LARGE SCALE GENOMIC DNA]</scope>
    <source>
        <strain evidence="3 4">LOR1-02</strain>
    </source>
</reference>
<keyword evidence="4" id="KW-1185">Reference proteome</keyword>
<feature type="domain" description="AraC-type arabinose-binding/dimerisation" evidence="2">
    <location>
        <begin position="24"/>
        <end position="79"/>
    </location>
</feature>
<dbReference type="SUPFAM" id="SSF51182">
    <property type="entry name" value="RmlC-like cupins"/>
    <property type="match status" value="1"/>
</dbReference>
<keyword evidence="1" id="KW-0238">DNA-binding</keyword>
<evidence type="ECO:0000313" key="3">
    <source>
        <dbReference type="EMBL" id="MDO9712312.1"/>
    </source>
</evidence>
<protein>
    <submittedName>
        <fullName evidence="3">AraC family ligand binding domain-containing protein</fullName>
    </submittedName>
</protein>
<dbReference type="RefSeq" id="WP_305107167.1">
    <property type="nucleotide sequence ID" value="NZ_JAUTWS010000045.1"/>
</dbReference>
<dbReference type="InterPro" id="IPR003313">
    <property type="entry name" value="AraC-bd"/>
</dbReference>
<comment type="caution">
    <text evidence="3">The sequence shown here is derived from an EMBL/GenBank/DDBJ whole genome shotgun (WGS) entry which is preliminary data.</text>
</comment>
<proteinExistence type="predicted"/>
<dbReference type="Proteomes" id="UP001243009">
    <property type="component" value="Unassembled WGS sequence"/>
</dbReference>
<gene>
    <name evidence="3" type="ORF">Q7A36_28475</name>
</gene>
<dbReference type="Pfam" id="PF02311">
    <property type="entry name" value="AraC_binding"/>
    <property type="match status" value="1"/>
</dbReference>
<name>A0ABT9E7Y4_9PROT</name>